<dbReference type="AlphaFoldDB" id="A0AAE1Q1A5"/>
<dbReference type="InterPro" id="IPR043502">
    <property type="entry name" value="DNA/RNA_pol_sf"/>
</dbReference>
<accession>A0AAE1Q1A5</accession>
<evidence type="ECO:0008006" key="3">
    <source>
        <dbReference type="Google" id="ProtNLM"/>
    </source>
</evidence>
<dbReference type="InterPro" id="IPR005312">
    <property type="entry name" value="DUF1759"/>
</dbReference>
<organism evidence="1 2">
    <name type="scientific">Petrolisthes manimaculis</name>
    <dbReference type="NCBI Taxonomy" id="1843537"/>
    <lineage>
        <taxon>Eukaryota</taxon>
        <taxon>Metazoa</taxon>
        <taxon>Ecdysozoa</taxon>
        <taxon>Arthropoda</taxon>
        <taxon>Crustacea</taxon>
        <taxon>Multicrustacea</taxon>
        <taxon>Malacostraca</taxon>
        <taxon>Eumalacostraca</taxon>
        <taxon>Eucarida</taxon>
        <taxon>Decapoda</taxon>
        <taxon>Pleocyemata</taxon>
        <taxon>Anomura</taxon>
        <taxon>Galatheoidea</taxon>
        <taxon>Porcellanidae</taxon>
        <taxon>Petrolisthes</taxon>
    </lineage>
</organism>
<evidence type="ECO:0000313" key="2">
    <source>
        <dbReference type="Proteomes" id="UP001292094"/>
    </source>
</evidence>
<protein>
    <recommendedName>
        <fullName evidence="3">Polyprotein</fullName>
    </recommendedName>
</protein>
<dbReference type="PANTHER" id="PTHR47331">
    <property type="entry name" value="PHD-TYPE DOMAIN-CONTAINING PROTEIN"/>
    <property type="match status" value="1"/>
</dbReference>
<reference evidence="1" key="1">
    <citation type="submission" date="2023-11" db="EMBL/GenBank/DDBJ databases">
        <title>Genome assemblies of two species of porcelain crab, Petrolisthes cinctipes and Petrolisthes manimaculis (Anomura: Porcellanidae).</title>
        <authorList>
            <person name="Angst P."/>
        </authorList>
    </citation>
    <scope>NUCLEOTIDE SEQUENCE</scope>
    <source>
        <strain evidence="1">PB745_02</strain>
        <tissue evidence="1">Gill</tissue>
    </source>
</reference>
<name>A0AAE1Q1A5_9EUCA</name>
<proteinExistence type="predicted"/>
<gene>
    <name evidence="1" type="ORF">Pmani_011349</name>
</gene>
<comment type="caution">
    <text evidence="1">The sequence shown here is derived from an EMBL/GenBank/DDBJ whole genome shotgun (WGS) entry which is preliminary data.</text>
</comment>
<dbReference type="GO" id="GO:0071897">
    <property type="term" value="P:DNA biosynthetic process"/>
    <property type="evidence" value="ECO:0007669"/>
    <property type="project" value="UniProtKB-ARBA"/>
</dbReference>
<sequence length="1127" mass="128983">MAWHEEMDVMHQKRAIAKGKFTRKVTLLDEGIEKGEPVSVLKSNYEQISESFQLLEKANDDVLNLICSNGGDDVIVNEAEQYILHCERVKNEKLTEISKIEIAQNIVKPKVKIKAFEPPMFNGNVRDYPRFKEDFKNLVKSVYGEDAYALKMCLSGDALQTVKGVEGNYIEMMQRLDDKYGNMRKGMDLVISDLKALKKINEGDTKGFVKLVDQVEQCWLDLKNINLEEELNTANIVSHIERVLPNLQKREWVIKAEEVLAAKDLFPTLLKFLQKERRVLEYMNSSVRTAGSDKISVHHVSNTSDIVMESEVITLIKQMNEEQQQKNKELESCIVNLTEMVKGNNLTTERSGKGCWVHNSMNHDNFDCYKFKNLSNKEMFELVKSYGICFRCLDGYHHARNCNINKMCNVMINGQGMCNRYHHPLIHFERAESVSHKTVSGNNLNTLLNISTVHSGSQPITVLWDSGSDITLVTHHMAEKLRLKGKDINLSMIKVGNVLEHYSSKEYCIPLVDRSSQIWEIKAVGIDEISAKISKKIDVTRVPELYVGVSSHEINRPSGEIDMLIGVNYSELLPRVVQTNEGLQLLENPFGLSIRGKHNCVSNSDNTDNNITVRTHKVSTAINLNEIKIEPVDKLKNELDKFFALEESGVHCDPRCIKCLCKGCPVSDSVNIKEERELELIEEGLAYDEDGKCFIARYPWIKDPRYLKNNVKVAVARLKTTETRLGKLDVEYAQRYHKEIKDLVKRGVARKLSEEEIKTYNGPIHYIHHHEVLKPESSSTPLRIVFNSSASYMGQKLNDFWAKGPVILNNMLGVLLRFRQEKIAVTGDISKMYHSVKLCNIDQHTHRFLWRDLDVNRPPDHYVLTSVTFGDRPSGTIAMLALRHTVEKFGKGDTEVYDMIVNNTDQIQKESYGFQPFVAVRIAEIQLKTDPKDWWWVDANQNVADLTSRPCSSDKIGEGSAWQNGPEFFKLPVAKWSIKQQCSEHLPDRIGITMTITKSSNPNLGMIKVERFSKYVTLLRVTCRIMSVFKQKSMKAMEKEPTAEEIGEAEIMWVKEMQRNMTDWKEKYKRLGPVMENGVISVGQRLSKWLKENWNREHFLLIPASHPVTRLCVLSLHNLDHAGIELP</sequence>
<keyword evidence="2" id="KW-1185">Reference proteome</keyword>
<evidence type="ECO:0000313" key="1">
    <source>
        <dbReference type="EMBL" id="KAK4317590.1"/>
    </source>
</evidence>
<dbReference type="Proteomes" id="UP001292094">
    <property type="component" value="Unassembled WGS sequence"/>
</dbReference>
<dbReference type="Pfam" id="PF03564">
    <property type="entry name" value="DUF1759"/>
    <property type="match status" value="1"/>
</dbReference>
<dbReference type="SUPFAM" id="SSF56672">
    <property type="entry name" value="DNA/RNA polymerases"/>
    <property type="match status" value="1"/>
</dbReference>
<dbReference type="EMBL" id="JAWZYT010000912">
    <property type="protein sequence ID" value="KAK4317590.1"/>
    <property type="molecule type" value="Genomic_DNA"/>
</dbReference>